<sequence>MAKRTANAELKQFVTESGWTYAALARAVRVVAAEHGETLRTNKSTVEHWLSGTIPAGKTGCYLAIALSRRLGRILTEGDLGLPATDSEDDSIGLASAPIRWKPYWQCGGTSWTGATS</sequence>
<evidence type="ECO:0000313" key="2">
    <source>
        <dbReference type="Proteomes" id="UP000230407"/>
    </source>
</evidence>
<comment type="caution">
    <text evidence="1">The sequence shown here is derived from an EMBL/GenBank/DDBJ whole genome shotgun (WGS) entry which is preliminary data.</text>
</comment>
<reference evidence="1 2" key="1">
    <citation type="submission" date="2017-11" db="EMBL/GenBank/DDBJ databases">
        <title>Streptomyces carmine sp. nov., a novel actinomycete isolated from Sophora alopecuroides in Xinjiang, China.</title>
        <authorList>
            <person name="Wang Y."/>
            <person name="Luo X."/>
            <person name="Wan C."/>
            <person name="Zhang L."/>
        </authorList>
    </citation>
    <scope>NUCLEOTIDE SEQUENCE [LARGE SCALE GENOMIC DNA]</scope>
    <source>
        <strain evidence="1 2">TRM SA0054</strain>
    </source>
</reference>
<gene>
    <name evidence="1" type="ORF">CUT44_31165</name>
</gene>
<keyword evidence="2" id="KW-1185">Reference proteome</keyword>
<name>A0A2M8LNZ5_9ACTN</name>
<evidence type="ECO:0000313" key="1">
    <source>
        <dbReference type="EMBL" id="PJE93691.1"/>
    </source>
</evidence>
<dbReference type="AlphaFoldDB" id="A0A2M8LNZ5"/>
<dbReference type="Proteomes" id="UP000230407">
    <property type="component" value="Unassembled WGS sequence"/>
</dbReference>
<dbReference type="EMBL" id="PGGW01000071">
    <property type="protein sequence ID" value="PJE93691.1"/>
    <property type="molecule type" value="Genomic_DNA"/>
</dbReference>
<evidence type="ECO:0008006" key="3">
    <source>
        <dbReference type="Google" id="ProtNLM"/>
    </source>
</evidence>
<dbReference type="RefSeq" id="WP_100205362.1">
    <property type="nucleotide sequence ID" value="NZ_PGGW01000071.1"/>
</dbReference>
<accession>A0A2M8LNZ5</accession>
<proteinExistence type="predicted"/>
<organism evidence="1 2">
    <name type="scientific">Streptomyces carminius</name>
    <dbReference type="NCBI Taxonomy" id="2665496"/>
    <lineage>
        <taxon>Bacteria</taxon>
        <taxon>Bacillati</taxon>
        <taxon>Actinomycetota</taxon>
        <taxon>Actinomycetes</taxon>
        <taxon>Kitasatosporales</taxon>
        <taxon>Streptomycetaceae</taxon>
        <taxon>Streptomyces</taxon>
    </lineage>
</organism>
<protein>
    <recommendedName>
        <fullName evidence="3">Transcriptional regulator</fullName>
    </recommendedName>
</protein>